<dbReference type="PROSITE" id="PS51459">
    <property type="entry name" value="FIDO"/>
    <property type="match status" value="1"/>
</dbReference>
<evidence type="ECO:0000313" key="5">
    <source>
        <dbReference type="EMBL" id="OGY25602.1"/>
    </source>
</evidence>
<dbReference type="GO" id="GO:0005524">
    <property type="term" value="F:ATP binding"/>
    <property type="evidence" value="ECO:0007669"/>
    <property type="project" value="UniProtKB-KW"/>
</dbReference>
<gene>
    <name evidence="5" type="ORF">A2Z11_04670</name>
</gene>
<dbReference type="InterPro" id="IPR036597">
    <property type="entry name" value="Fido-like_dom_sf"/>
</dbReference>
<comment type="caution">
    <text evidence="5">The sequence shown here is derived from an EMBL/GenBank/DDBJ whole genome shotgun (WGS) entry which is preliminary data.</text>
</comment>
<sequence length="349" mass="39463">MFSPRFSLNNKILANIGSIAASKAIIENAPLVPAYEAKFRNEAVIRTVHHGTHIEGNPLEQKEVEKVLAGQSVSGRDRDIQEVLNYREVLKYIDSHKDEGVTEKTLLEIHKLTTRKTLKAESSGQYRNAQVRLANSKTGETSYMPPPPGQIAALVRDFLFWLGRAQPAEIHPVIKAAITHYVITAIHPFVDGNGRTARALSTLVLFKADYDIKKFFSIEEYFDRDSAGYYGVLQKTSNQSKNVPERDLTAWIEYFTAGLAIELERVKEKVQKLSVDLKLKGKLGQVPLNDRQLKLVEYIQEVGQISNKDWRNLLPMISDDTILRDLKYLMKKGLVRKRGSTKAAVYVLK</sequence>
<feature type="domain" description="Fido" evidence="4">
    <location>
        <begin position="101"/>
        <end position="254"/>
    </location>
</feature>
<accession>A0A1G1WD28</accession>
<keyword evidence="2" id="KW-0547">Nucleotide-binding</keyword>
<dbReference type="PANTHER" id="PTHR13504">
    <property type="entry name" value="FIDO DOMAIN-CONTAINING PROTEIN DDB_G0283145"/>
    <property type="match status" value="1"/>
</dbReference>
<evidence type="ECO:0000313" key="6">
    <source>
        <dbReference type="Proteomes" id="UP000176389"/>
    </source>
</evidence>
<name>A0A1G1WD28_9BACT</name>
<dbReference type="SUPFAM" id="SSF140931">
    <property type="entry name" value="Fic-like"/>
    <property type="match status" value="1"/>
</dbReference>
<dbReference type="Gene3D" id="1.10.3290.10">
    <property type="entry name" value="Fido-like domain"/>
    <property type="match status" value="1"/>
</dbReference>
<feature type="site" description="Important for autoinhibition of adenylyltransferase activity" evidence="3">
    <location>
        <position position="55"/>
    </location>
</feature>
<evidence type="ECO:0000256" key="3">
    <source>
        <dbReference type="PIRSR" id="PIRSR640198-3"/>
    </source>
</evidence>
<dbReference type="PANTHER" id="PTHR13504:SF38">
    <property type="entry name" value="FIDO DOMAIN-CONTAINING PROTEIN"/>
    <property type="match status" value="1"/>
</dbReference>
<dbReference type="STRING" id="1802596.A2Z11_04670"/>
<dbReference type="Pfam" id="PF02661">
    <property type="entry name" value="Fic"/>
    <property type="match status" value="1"/>
</dbReference>
<feature type="binding site" evidence="2">
    <location>
        <begin position="191"/>
        <end position="198"/>
    </location>
    <ligand>
        <name>ATP</name>
        <dbReference type="ChEBI" id="CHEBI:30616"/>
    </ligand>
</feature>
<keyword evidence="2" id="KW-0067">ATP-binding</keyword>
<dbReference type="AlphaFoldDB" id="A0A1G1WD28"/>
<feature type="active site" evidence="1">
    <location>
        <position position="187"/>
    </location>
</feature>
<reference evidence="5 6" key="1">
    <citation type="journal article" date="2016" name="Nat. Commun.">
        <title>Thousands of microbial genomes shed light on interconnected biogeochemical processes in an aquifer system.</title>
        <authorList>
            <person name="Anantharaman K."/>
            <person name="Brown C.T."/>
            <person name="Hug L.A."/>
            <person name="Sharon I."/>
            <person name="Castelle C.J."/>
            <person name="Probst A.J."/>
            <person name="Thomas B.C."/>
            <person name="Singh A."/>
            <person name="Wilkins M.J."/>
            <person name="Karaoz U."/>
            <person name="Brodie E.L."/>
            <person name="Williams K.H."/>
            <person name="Hubbard S.S."/>
            <person name="Banfield J.F."/>
        </authorList>
    </citation>
    <scope>NUCLEOTIDE SEQUENCE [LARGE SCALE GENOMIC DNA]</scope>
</reference>
<evidence type="ECO:0000256" key="2">
    <source>
        <dbReference type="PIRSR" id="PIRSR640198-2"/>
    </source>
</evidence>
<dbReference type="Proteomes" id="UP000176389">
    <property type="component" value="Unassembled WGS sequence"/>
</dbReference>
<organism evidence="5 6">
    <name type="scientific">Candidatus Woykebacteria bacterium RBG_16_43_9</name>
    <dbReference type="NCBI Taxonomy" id="1802596"/>
    <lineage>
        <taxon>Bacteria</taxon>
        <taxon>Candidatus Woykeibacteriota</taxon>
    </lineage>
</organism>
<proteinExistence type="predicted"/>
<dbReference type="InterPro" id="IPR036388">
    <property type="entry name" value="WH-like_DNA-bd_sf"/>
</dbReference>
<dbReference type="Gene3D" id="1.10.10.10">
    <property type="entry name" value="Winged helix-like DNA-binding domain superfamily/Winged helix DNA-binding domain"/>
    <property type="match status" value="1"/>
</dbReference>
<evidence type="ECO:0000259" key="4">
    <source>
        <dbReference type="PROSITE" id="PS51459"/>
    </source>
</evidence>
<dbReference type="EMBL" id="MHCS01000044">
    <property type="protein sequence ID" value="OGY25602.1"/>
    <property type="molecule type" value="Genomic_DNA"/>
</dbReference>
<dbReference type="InterPro" id="IPR003812">
    <property type="entry name" value="Fido"/>
</dbReference>
<evidence type="ECO:0000256" key="1">
    <source>
        <dbReference type="PIRSR" id="PIRSR640198-1"/>
    </source>
</evidence>
<protein>
    <recommendedName>
        <fullName evidence="4">Fido domain-containing protein</fullName>
    </recommendedName>
</protein>
<dbReference type="InterPro" id="IPR040198">
    <property type="entry name" value="Fido_containing"/>
</dbReference>